<keyword evidence="4" id="KW-0297">G-protein coupled receptor</keyword>
<dbReference type="InterPro" id="IPR017452">
    <property type="entry name" value="GPCR_Rhodpsn_7TM"/>
</dbReference>
<keyword evidence="5 9" id="KW-0472">Membrane</keyword>
<evidence type="ECO:0000256" key="4">
    <source>
        <dbReference type="ARBA" id="ARBA00023040"/>
    </source>
</evidence>
<evidence type="ECO:0000256" key="6">
    <source>
        <dbReference type="ARBA" id="ARBA00023170"/>
    </source>
</evidence>
<feature type="transmembrane region" description="Helical" evidence="9">
    <location>
        <begin position="141"/>
        <end position="162"/>
    </location>
</feature>
<feature type="region of interest" description="Disordered" evidence="8">
    <location>
        <begin position="349"/>
        <end position="371"/>
    </location>
</feature>
<feature type="transmembrane region" description="Helical" evidence="9">
    <location>
        <begin position="20"/>
        <end position="47"/>
    </location>
</feature>
<dbReference type="PANTHER" id="PTHR24243:SF234">
    <property type="entry name" value="GROWTH HORMONE SECRETAGOGUE RECEPTOR TYPE 1-LIKE"/>
    <property type="match status" value="1"/>
</dbReference>
<gene>
    <name evidence="11" type="primary">Ghsr-001</name>
</gene>
<dbReference type="GO" id="GO:0004930">
    <property type="term" value="F:G protein-coupled receptor activity"/>
    <property type="evidence" value="ECO:0007669"/>
    <property type="project" value="UniProtKB-KW"/>
</dbReference>
<dbReference type="EMBL" id="LR785429">
    <property type="protein sequence ID" value="CAB3248990.1"/>
    <property type="molecule type" value="mRNA"/>
</dbReference>
<keyword evidence="3 9" id="KW-1133">Transmembrane helix</keyword>
<evidence type="ECO:0000256" key="2">
    <source>
        <dbReference type="ARBA" id="ARBA00022692"/>
    </source>
</evidence>
<sequence length="371" mass="42416">MEVLLNLSNSSVYRRPFSDVSMIVTSSILLPLCAFGIVANLITMSVIAKSEKLKTTFNYMIMSLCVSDLMSAMISPLFLYRRTWGFDEWNASGFMCKLIWAVDIWTSYVTSTHILLFAVIRFISVKWPAVYYKIKSIHVKATIATIWFATFFIGFVPFIIWFESKTRDRQSDAVDAKWPACTLSIEWVSAFRLYSVVAYSIMYYFPMLMLLVLSIAITYVLFDKRKRRESIIGRAGSSPQRQPRARLEARRRTKENQIMLQLGLIVGSFFAGYLPQTAYHFYTTGATPQTYQAKKLDWTIGIGTYICLRVSECLNPIFYNLASRKMRHETVSVLCKCCARPFTSKSRVSTSQATPKSSLPLASQSRDALEM</sequence>
<comment type="subcellular location">
    <subcellularLocation>
        <location evidence="1">Membrane</location>
        <topology evidence="1">Multi-pass membrane protein</topology>
    </subcellularLocation>
</comment>
<name>A0A6F9DDI4_9ASCI</name>
<keyword evidence="7" id="KW-0807">Transducer</keyword>
<dbReference type="PANTHER" id="PTHR24243">
    <property type="entry name" value="G-PROTEIN COUPLED RECEPTOR"/>
    <property type="match status" value="1"/>
</dbReference>
<evidence type="ECO:0000256" key="9">
    <source>
        <dbReference type="SAM" id="Phobius"/>
    </source>
</evidence>
<reference evidence="11" key="1">
    <citation type="submission" date="2020-04" db="EMBL/GenBank/DDBJ databases">
        <authorList>
            <person name="Neveu A P."/>
        </authorList>
    </citation>
    <scope>NUCLEOTIDE SEQUENCE</scope>
    <source>
        <tissue evidence="11">Whole embryo</tissue>
    </source>
</reference>
<feature type="transmembrane region" description="Helical" evidence="9">
    <location>
        <begin position="98"/>
        <end position="120"/>
    </location>
</feature>
<feature type="transmembrane region" description="Helical" evidence="9">
    <location>
        <begin position="298"/>
        <end position="318"/>
    </location>
</feature>
<organism evidence="11">
    <name type="scientific">Phallusia mammillata</name>
    <dbReference type="NCBI Taxonomy" id="59560"/>
    <lineage>
        <taxon>Eukaryota</taxon>
        <taxon>Metazoa</taxon>
        <taxon>Chordata</taxon>
        <taxon>Tunicata</taxon>
        <taxon>Ascidiacea</taxon>
        <taxon>Phlebobranchia</taxon>
        <taxon>Ascidiidae</taxon>
        <taxon>Phallusia</taxon>
    </lineage>
</organism>
<dbReference type="AlphaFoldDB" id="A0A6F9DDI4"/>
<feature type="domain" description="G-protein coupled receptors family 1 profile" evidence="10">
    <location>
        <begin position="39"/>
        <end position="319"/>
    </location>
</feature>
<dbReference type="GO" id="GO:0005886">
    <property type="term" value="C:plasma membrane"/>
    <property type="evidence" value="ECO:0007669"/>
    <property type="project" value="TreeGrafter"/>
</dbReference>
<proteinExistence type="evidence at transcript level"/>
<dbReference type="Pfam" id="PF00001">
    <property type="entry name" value="7tm_1"/>
    <property type="match status" value="1"/>
</dbReference>
<feature type="transmembrane region" description="Helical" evidence="9">
    <location>
        <begin position="258"/>
        <end position="278"/>
    </location>
</feature>
<evidence type="ECO:0000259" key="10">
    <source>
        <dbReference type="PROSITE" id="PS50262"/>
    </source>
</evidence>
<evidence type="ECO:0000256" key="7">
    <source>
        <dbReference type="ARBA" id="ARBA00023224"/>
    </source>
</evidence>
<dbReference type="InterPro" id="IPR000276">
    <property type="entry name" value="GPCR_Rhodpsn"/>
</dbReference>
<feature type="transmembrane region" description="Helical" evidence="9">
    <location>
        <begin position="201"/>
        <end position="222"/>
    </location>
</feature>
<dbReference type="CDD" id="cd00637">
    <property type="entry name" value="7tm_classA_rhodopsin-like"/>
    <property type="match status" value="1"/>
</dbReference>
<protein>
    <submittedName>
        <fullName evidence="11">Growth hormone secretagogue receptor type 1-like</fullName>
    </submittedName>
</protein>
<dbReference type="Gene3D" id="1.20.1070.10">
    <property type="entry name" value="Rhodopsin 7-helix transmembrane proteins"/>
    <property type="match status" value="1"/>
</dbReference>
<keyword evidence="6 11" id="KW-0675">Receptor</keyword>
<evidence type="ECO:0000256" key="1">
    <source>
        <dbReference type="ARBA" id="ARBA00004141"/>
    </source>
</evidence>
<dbReference type="SUPFAM" id="SSF81321">
    <property type="entry name" value="Family A G protein-coupled receptor-like"/>
    <property type="match status" value="1"/>
</dbReference>
<evidence type="ECO:0000256" key="5">
    <source>
        <dbReference type="ARBA" id="ARBA00023136"/>
    </source>
</evidence>
<dbReference type="PRINTS" id="PR00237">
    <property type="entry name" value="GPCRRHODOPSN"/>
</dbReference>
<evidence type="ECO:0000256" key="3">
    <source>
        <dbReference type="ARBA" id="ARBA00022989"/>
    </source>
</evidence>
<keyword evidence="2 9" id="KW-0812">Transmembrane</keyword>
<feature type="transmembrane region" description="Helical" evidence="9">
    <location>
        <begin position="59"/>
        <end position="78"/>
    </location>
</feature>
<evidence type="ECO:0000256" key="8">
    <source>
        <dbReference type="SAM" id="MobiDB-lite"/>
    </source>
</evidence>
<evidence type="ECO:0000313" key="11">
    <source>
        <dbReference type="EMBL" id="CAB3248990.1"/>
    </source>
</evidence>
<accession>A0A6F9DDI4</accession>
<dbReference type="PROSITE" id="PS50262">
    <property type="entry name" value="G_PROTEIN_RECEP_F1_2"/>
    <property type="match status" value="1"/>
</dbReference>